<name>A0ABS4E6T4_9FIRM</name>
<dbReference type="Gene3D" id="3.30.565.10">
    <property type="entry name" value="Histidine kinase-like ATPase, C-terminal domain"/>
    <property type="match status" value="1"/>
</dbReference>
<dbReference type="EMBL" id="JAGGJX010000001">
    <property type="protein sequence ID" value="MBP1853641.1"/>
    <property type="molecule type" value="Genomic_DNA"/>
</dbReference>
<evidence type="ECO:0000259" key="2">
    <source>
        <dbReference type="Pfam" id="PF14501"/>
    </source>
</evidence>
<comment type="caution">
    <text evidence="3">The sequence shown here is derived from an EMBL/GenBank/DDBJ whole genome shotgun (WGS) entry which is preliminary data.</text>
</comment>
<keyword evidence="4" id="KW-1185">Reference proteome</keyword>
<keyword evidence="1" id="KW-0812">Transmembrane</keyword>
<keyword evidence="1" id="KW-0472">Membrane</keyword>
<dbReference type="CDD" id="cd16935">
    <property type="entry name" value="HATPase_AgrC-ComD-like"/>
    <property type="match status" value="1"/>
</dbReference>
<feature type="domain" description="Sensor histidine kinase NatK-like C-terminal" evidence="2">
    <location>
        <begin position="239"/>
        <end position="344"/>
    </location>
</feature>
<gene>
    <name evidence="3" type="ORF">J2Z43_000031</name>
</gene>
<sequence>MITEIIGVNLVLFTNSINDTSVLYEPGIIRLETMIASKPLLILLAFYIVKIREFFNNKIIKKLKKFLKTEYLYILIPILTNIFCLLIIIASLEYSKKSNISDAILFLTVSLLFISNISLLLITSKIIKNNKVVMENELVNNKKDMEHKYYEKLEDNNEKVRKLHHDMKNHLMCIGSLCDNKESIDYINDLNKELVSLDRTFNTGNRVLDIILSEKKITCLEKGIKLITEIDFSRSDFIDMLDISTIFANSLDNAIQACDKIKDETIPKRIDARVKYVNNFCVIKIINSKVNDIIKKKDKILTDKKDGIMHGLGISNIKDAVQKYDGDVVIDYTENEFVFTAMIPIK</sequence>
<accession>A0ABS4E6T4</accession>
<feature type="transmembrane region" description="Helical" evidence="1">
    <location>
        <begin position="70"/>
        <end position="92"/>
    </location>
</feature>
<reference evidence="3 4" key="1">
    <citation type="submission" date="2021-03" db="EMBL/GenBank/DDBJ databases">
        <title>Genomic Encyclopedia of Type Strains, Phase IV (KMG-IV): sequencing the most valuable type-strain genomes for metagenomic binning, comparative biology and taxonomic classification.</title>
        <authorList>
            <person name="Goeker M."/>
        </authorList>
    </citation>
    <scope>NUCLEOTIDE SEQUENCE [LARGE SCALE GENOMIC DNA]</scope>
    <source>
        <strain evidence="3 4">DSM 1289</strain>
    </source>
</reference>
<feature type="transmembrane region" description="Helical" evidence="1">
    <location>
        <begin position="28"/>
        <end position="49"/>
    </location>
</feature>
<dbReference type="PANTHER" id="PTHR40448">
    <property type="entry name" value="TWO-COMPONENT SENSOR HISTIDINE KINASE"/>
    <property type="match status" value="1"/>
</dbReference>
<dbReference type="Pfam" id="PF14501">
    <property type="entry name" value="HATPase_c_5"/>
    <property type="match status" value="1"/>
</dbReference>
<dbReference type="PROSITE" id="PS00018">
    <property type="entry name" value="EF_HAND_1"/>
    <property type="match status" value="1"/>
</dbReference>
<dbReference type="PANTHER" id="PTHR40448:SF1">
    <property type="entry name" value="TWO-COMPONENT SENSOR HISTIDINE KINASE"/>
    <property type="match status" value="1"/>
</dbReference>
<keyword evidence="1" id="KW-1133">Transmembrane helix</keyword>
<feature type="transmembrane region" description="Helical" evidence="1">
    <location>
        <begin position="104"/>
        <end position="122"/>
    </location>
</feature>
<proteinExistence type="predicted"/>
<dbReference type="RefSeq" id="WP_209455317.1">
    <property type="nucleotide sequence ID" value="NZ_BAAACS010000017.1"/>
</dbReference>
<organism evidence="3 4">
    <name type="scientific">Metaclostridioides mangenotii</name>
    <dbReference type="NCBI Taxonomy" id="1540"/>
    <lineage>
        <taxon>Bacteria</taxon>
        <taxon>Bacillati</taxon>
        <taxon>Bacillota</taxon>
        <taxon>Clostridia</taxon>
        <taxon>Peptostreptococcales</taxon>
        <taxon>Peptostreptococcaceae</taxon>
        <taxon>Metaclostridioides</taxon>
    </lineage>
</organism>
<evidence type="ECO:0000256" key="1">
    <source>
        <dbReference type="SAM" id="Phobius"/>
    </source>
</evidence>
<dbReference type="InterPro" id="IPR018247">
    <property type="entry name" value="EF_Hand_1_Ca_BS"/>
</dbReference>
<evidence type="ECO:0000313" key="3">
    <source>
        <dbReference type="EMBL" id="MBP1853641.1"/>
    </source>
</evidence>
<evidence type="ECO:0000313" key="4">
    <source>
        <dbReference type="Proteomes" id="UP000767291"/>
    </source>
</evidence>
<dbReference type="InterPro" id="IPR036890">
    <property type="entry name" value="HATPase_C_sf"/>
</dbReference>
<dbReference type="SUPFAM" id="SSF55874">
    <property type="entry name" value="ATPase domain of HSP90 chaperone/DNA topoisomerase II/histidine kinase"/>
    <property type="match status" value="1"/>
</dbReference>
<dbReference type="Proteomes" id="UP000767291">
    <property type="component" value="Unassembled WGS sequence"/>
</dbReference>
<protein>
    <recommendedName>
        <fullName evidence="2">Sensor histidine kinase NatK-like C-terminal domain-containing protein</fullName>
    </recommendedName>
</protein>
<dbReference type="InterPro" id="IPR032834">
    <property type="entry name" value="NatK-like_C"/>
</dbReference>